<dbReference type="EMBL" id="KM501444">
    <property type="protein sequence ID" value="AIS73456.1"/>
    <property type="molecule type" value="Genomic_DNA"/>
</dbReference>
<dbReference type="GeneID" id="22475220"/>
<evidence type="ECO:0000313" key="1">
    <source>
        <dbReference type="EMBL" id="AIS73456.1"/>
    </source>
</evidence>
<reference evidence="1 2" key="2">
    <citation type="journal article" date="2016" name="Sci. Rep.">
        <title>Bacteriophage application to control the contaminated water with Shigella.</title>
        <authorList>
            <person name="Jun J.W."/>
            <person name="Giri S.S."/>
            <person name="Kim H.J."/>
            <person name="Yun S.K."/>
            <person name="Chi C."/>
            <person name="Chai J.Y."/>
            <person name="Lee B.C."/>
            <person name="Park S.C."/>
        </authorList>
    </citation>
    <scope>NUCLEOTIDE SEQUENCE [LARGE SCALE GENOMIC DNA]</scope>
</reference>
<sequence>MSLYTELNETSEKSFDDILSIMQKQVLEQLSEAASNGHKACRVQSPHRRMYERPLINWLESEGLTVKICPAKFDVPRILNIYWDKPAEKSVEKSDPWVVNVKTCDSGCSLEVSAVIKGTHGEKSWGWPSKDKEIVLSVKATSISTPIAKSIIAAAVEEAERICKIKNSLHLLNSMI</sequence>
<dbReference type="RefSeq" id="YP_009110954.1">
    <property type="nucleotide sequence ID" value="NC_025829.1"/>
</dbReference>
<evidence type="ECO:0000313" key="2">
    <source>
        <dbReference type="Proteomes" id="UP000029884"/>
    </source>
</evidence>
<dbReference type="Proteomes" id="UP000029884">
    <property type="component" value="Segment"/>
</dbReference>
<accession>A0A097BWY1</accession>
<name>A0A097BWY1_9CAUD</name>
<gene>
    <name evidence="1" type="ORF">pSs1_00146</name>
</gene>
<reference evidence="2" key="1">
    <citation type="submission" date="2014-09" db="EMBL/GenBank/DDBJ databases">
        <title>Characterization and complete genome sequence of the Shigella sonnei bacteriophage pSs-1.</title>
        <authorList>
            <person name="Jun J.W."/>
            <person name="Park S.C."/>
        </authorList>
    </citation>
    <scope>NUCLEOTIDE SEQUENCE [LARGE SCALE GENOMIC DNA]</scope>
</reference>
<proteinExistence type="predicted"/>
<keyword evidence="2" id="KW-1185">Reference proteome</keyword>
<protein>
    <submittedName>
        <fullName evidence="1">Uncharacterized protein</fullName>
    </submittedName>
</protein>
<organism evidence="1 2">
    <name type="scientific">Shigella phage pSs-1</name>
    <dbReference type="NCBI Taxonomy" id="1551641"/>
    <lineage>
        <taxon>Viruses</taxon>
        <taxon>Duplodnaviria</taxon>
        <taxon>Heunggongvirae</taxon>
        <taxon>Uroviricota</taxon>
        <taxon>Caudoviricetes</taxon>
        <taxon>Pantevenvirales</taxon>
        <taxon>Straboviridae</taxon>
        <taxon>Tevenvirinae</taxon>
        <taxon>Tequatrovirus</taxon>
        <taxon>Tequatrovirus pss1</taxon>
    </lineage>
</organism>
<dbReference type="KEGG" id="vg:22475220"/>